<dbReference type="Pfam" id="PF13020">
    <property type="entry name" value="NOV_C"/>
    <property type="match status" value="1"/>
</dbReference>
<dbReference type="InterPro" id="IPR024975">
    <property type="entry name" value="NOV_C"/>
</dbReference>
<reference evidence="2 3" key="1">
    <citation type="submission" date="2020-10" db="EMBL/GenBank/DDBJ databases">
        <title>Connecting structure to function with the recovery of over 1000 high-quality activated sludge metagenome-assembled genomes encoding full-length rRNA genes using long-read sequencing.</title>
        <authorList>
            <person name="Singleton C.M."/>
            <person name="Petriglieri F."/>
            <person name="Kristensen J.M."/>
            <person name="Kirkegaard R.H."/>
            <person name="Michaelsen T.Y."/>
            <person name="Andersen M.H."/>
            <person name="Karst S.M."/>
            <person name="Dueholm M.S."/>
            <person name="Nielsen P.H."/>
            <person name="Albertsen M."/>
        </authorList>
    </citation>
    <scope>NUCLEOTIDE SEQUENCE [LARGE SCALE GENOMIC DNA]</scope>
    <source>
        <strain evidence="2">Lyne_18-Q3-R50-59_MAXAC.006</strain>
    </source>
</reference>
<accession>A0A936ND06</accession>
<evidence type="ECO:0000313" key="2">
    <source>
        <dbReference type="EMBL" id="MBK9296782.1"/>
    </source>
</evidence>
<gene>
    <name evidence="2" type="ORF">IPN02_08055</name>
</gene>
<evidence type="ECO:0000259" key="1">
    <source>
        <dbReference type="Pfam" id="PF13020"/>
    </source>
</evidence>
<dbReference type="Proteomes" id="UP000727993">
    <property type="component" value="Unassembled WGS sequence"/>
</dbReference>
<dbReference type="AlphaFoldDB" id="A0A936ND06"/>
<comment type="caution">
    <text evidence="2">The sequence shown here is derived from an EMBL/GenBank/DDBJ whole genome shotgun (WGS) entry which is preliminary data.</text>
</comment>
<organism evidence="2 3">
    <name type="scientific">Candidatus Neomicrothrix subdominans</name>
    <dbReference type="NCBI Taxonomy" id="2954438"/>
    <lineage>
        <taxon>Bacteria</taxon>
        <taxon>Bacillati</taxon>
        <taxon>Actinomycetota</taxon>
        <taxon>Acidimicrobiia</taxon>
        <taxon>Acidimicrobiales</taxon>
        <taxon>Microthrixaceae</taxon>
        <taxon>Candidatus Neomicrothrix</taxon>
    </lineage>
</organism>
<evidence type="ECO:0000313" key="3">
    <source>
        <dbReference type="Proteomes" id="UP000727993"/>
    </source>
</evidence>
<proteinExistence type="predicted"/>
<dbReference type="EMBL" id="JADJZA010000006">
    <property type="protein sequence ID" value="MBK9296782.1"/>
    <property type="molecule type" value="Genomic_DNA"/>
</dbReference>
<sequence length="138" mass="15453">MSAGVTVDELGYEPNAEKVAVAKVIAELESLSYTVDDRQTAGVGYDLLARHVHTGEQRCVEVKGFTGQMGPVWLEQNEWAQALQRRDDYWLYVVDDCAEQAAVTVRVQDPVNVFADGAGRIQRYQIKLSQLKEQTRHG</sequence>
<protein>
    <submittedName>
        <fullName evidence="2">DUF3883 domain-containing protein</fullName>
    </submittedName>
</protein>
<name>A0A936ND06_9ACTN</name>
<feature type="domain" description="Protein NO VEIN C-terminal" evidence="1">
    <location>
        <begin position="16"/>
        <end position="102"/>
    </location>
</feature>